<comment type="cofactor">
    <cofactor evidence="1">
        <name>Mg(2+)</name>
        <dbReference type="ChEBI" id="CHEBI:18420"/>
    </cofactor>
</comment>
<name>A0AAE0DJY7_9LECA</name>
<evidence type="ECO:0000256" key="3">
    <source>
        <dbReference type="ARBA" id="ARBA00005313"/>
    </source>
</evidence>
<dbReference type="InterPro" id="IPR033310">
    <property type="entry name" value="Mms4/EME1/EME2"/>
</dbReference>
<keyword evidence="9" id="KW-0460">Magnesium</keyword>
<dbReference type="Proteomes" id="UP001276659">
    <property type="component" value="Unassembled WGS sequence"/>
</dbReference>
<dbReference type="InterPro" id="IPR042530">
    <property type="entry name" value="EME1/EME2_C"/>
</dbReference>
<comment type="similarity">
    <text evidence="3">Belongs to the EME1/MMS4 family.</text>
</comment>
<dbReference type="InterPro" id="IPR047521">
    <property type="entry name" value="XPF_nuclease_EME1_ascomycetes"/>
</dbReference>
<evidence type="ECO:0000256" key="1">
    <source>
        <dbReference type="ARBA" id="ARBA00001946"/>
    </source>
</evidence>
<keyword evidence="11" id="KW-0234">DNA repair</keyword>
<dbReference type="GO" id="GO:0031297">
    <property type="term" value="P:replication fork processing"/>
    <property type="evidence" value="ECO:0007669"/>
    <property type="project" value="TreeGrafter"/>
</dbReference>
<feature type="compositionally biased region" description="Basic and acidic residues" evidence="14">
    <location>
        <begin position="204"/>
        <end position="287"/>
    </location>
</feature>
<evidence type="ECO:0000313" key="16">
    <source>
        <dbReference type="EMBL" id="KAK3172361.1"/>
    </source>
</evidence>
<feature type="domain" description="ERCC4" evidence="15">
    <location>
        <begin position="309"/>
        <end position="579"/>
    </location>
</feature>
<proteinExistence type="inferred from homology"/>
<evidence type="ECO:0000256" key="13">
    <source>
        <dbReference type="ARBA" id="ARBA00023254"/>
    </source>
</evidence>
<evidence type="ECO:0000259" key="15">
    <source>
        <dbReference type="SMART" id="SM00891"/>
    </source>
</evidence>
<dbReference type="PANTHER" id="PTHR21077">
    <property type="entry name" value="EME1 PROTEIN"/>
    <property type="match status" value="1"/>
</dbReference>
<dbReference type="AlphaFoldDB" id="A0AAE0DJY7"/>
<evidence type="ECO:0000256" key="4">
    <source>
        <dbReference type="ARBA" id="ARBA00022722"/>
    </source>
</evidence>
<dbReference type="PANTHER" id="PTHR21077:SF5">
    <property type="entry name" value="CROSSOVER JUNCTION ENDONUCLEASE MMS4"/>
    <property type="match status" value="1"/>
</dbReference>
<feature type="compositionally biased region" description="Basic and acidic residues" evidence="14">
    <location>
        <begin position="127"/>
        <end position="137"/>
    </location>
</feature>
<evidence type="ECO:0000313" key="17">
    <source>
        <dbReference type="Proteomes" id="UP001276659"/>
    </source>
</evidence>
<dbReference type="CDD" id="cd20085">
    <property type="entry name" value="XPF_nuclease_Mms4"/>
    <property type="match status" value="1"/>
</dbReference>
<evidence type="ECO:0000256" key="8">
    <source>
        <dbReference type="ARBA" id="ARBA00022801"/>
    </source>
</evidence>
<dbReference type="GO" id="GO:0008821">
    <property type="term" value="F:crossover junction DNA endonuclease activity"/>
    <property type="evidence" value="ECO:0007669"/>
    <property type="project" value="TreeGrafter"/>
</dbReference>
<dbReference type="GO" id="GO:0005634">
    <property type="term" value="C:nucleus"/>
    <property type="evidence" value="ECO:0007669"/>
    <property type="project" value="UniProtKB-SubCell"/>
</dbReference>
<gene>
    <name evidence="16" type="ORF">OEA41_005682</name>
</gene>
<dbReference type="EMBL" id="JASNWA010000007">
    <property type="protein sequence ID" value="KAK3172361.1"/>
    <property type="molecule type" value="Genomic_DNA"/>
</dbReference>
<dbReference type="GO" id="GO:0031573">
    <property type="term" value="P:mitotic intra-S DNA damage checkpoint signaling"/>
    <property type="evidence" value="ECO:0007669"/>
    <property type="project" value="TreeGrafter"/>
</dbReference>
<evidence type="ECO:0000256" key="2">
    <source>
        <dbReference type="ARBA" id="ARBA00004123"/>
    </source>
</evidence>
<reference evidence="16" key="1">
    <citation type="submission" date="2022-11" db="EMBL/GenBank/DDBJ databases">
        <title>Chromosomal genome sequence assembly and mating type (MAT) locus characterization of the leprose asexual lichenized fungus Lepraria neglecta (Nyl.) Erichsen.</title>
        <authorList>
            <person name="Allen J.L."/>
            <person name="Pfeffer B."/>
        </authorList>
    </citation>
    <scope>NUCLEOTIDE SEQUENCE</scope>
    <source>
        <strain evidence="16">Allen 5258</strain>
    </source>
</reference>
<dbReference type="SMART" id="SM00891">
    <property type="entry name" value="ERCC4"/>
    <property type="match status" value="1"/>
</dbReference>
<feature type="region of interest" description="Disordered" evidence="14">
    <location>
        <begin position="46"/>
        <end position="287"/>
    </location>
</feature>
<feature type="region of interest" description="Disordered" evidence="14">
    <location>
        <begin position="445"/>
        <end position="471"/>
    </location>
</feature>
<feature type="region of interest" description="Disordered" evidence="14">
    <location>
        <begin position="1"/>
        <end position="29"/>
    </location>
</feature>
<keyword evidence="5" id="KW-0479">Metal-binding</keyword>
<keyword evidence="6" id="KW-0255">Endonuclease</keyword>
<evidence type="ECO:0000256" key="10">
    <source>
        <dbReference type="ARBA" id="ARBA00023172"/>
    </source>
</evidence>
<keyword evidence="17" id="KW-1185">Reference proteome</keyword>
<evidence type="ECO:0000256" key="7">
    <source>
        <dbReference type="ARBA" id="ARBA00022763"/>
    </source>
</evidence>
<keyword evidence="4" id="KW-0540">Nuclease</keyword>
<keyword evidence="13" id="KW-0469">Meiosis</keyword>
<keyword evidence="12" id="KW-0539">Nucleus</keyword>
<dbReference type="InterPro" id="IPR006166">
    <property type="entry name" value="ERCC4_domain"/>
</dbReference>
<keyword evidence="7" id="KW-0227">DNA damage</keyword>
<feature type="compositionally biased region" description="Polar residues" evidence="14">
    <location>
        <begin position="445"/>
        <end position="462"/>
    </location>
</feature>
<comment type="subcellular location">
    <subcellularLocation>
        <location evidence="2">Nucleus</location>
    </subcellularLocation>
</comment>
<keyword evidence="10" id="KW-0233">DNA recombination</keyword>
<dbReference type="GO" id="GO:0000712">
    <property type="term" value="P:resolution of meiotic recombination intermediates"/>
    <property type="evidence" value="ECO:0007669"/>
    <property type="project" value="TreeGrafter"/>
</dbReference>
<keyword evidence="8" id="KW-0378">Hydrolase</keyword>
<evidence type="ECO:0000256" key="6">
    <source>
        <dbReference type="ARBA" id="ARBA00022759"/>
    </source>
</evidence>
<dbReference type="GO" id="GO:0006302">
    <property type="term" value="P:double-strand break repair"/>
    <property type="evidence" value="ECO:0007669"/>
    <property type="project" value="TreeGrafter"/>
</dbReference>
<accession>A0AAE0DJY7</accession>
<dbReference type="GO" id="GO:0046872">
    <property type="term" value="F:metal ion binding"/>
    <property type="evidence" value="ECO:0007669"/>
    <property type="project" value="UniProtKB-KW"/>
</dbReference>
<evidence type="ECO:0000256" key="12">
    <source>
        <dbReference type="ARBA" id="ARBA00023242"/>
    </source>
</evidence>
<evidence type="ECO:0000256" key="14">
    <source>
        <dbReference type="SAM" id="MobiDB-lite"/>
    </source>
</evidence>
<dbReference type="Pfam" id="PF21292">
    <property type="entry name" value="EME1-MUS81_C"/>
    <property type="match status" value="1"/>
</dbReference>
<dbReference type="Gene3D" id="1.10.150.670">
    <property type="entry name" value="Crossover junction endonuclease EME1, DNA-binding domain"/>
    <property type="match status" value="1"/>
</dbReference>
<evidence type="ECO:0000256" key="5">
    <source>
        <dbReference type="ARBA" id="ARBA00022723"/>
    </source>
</evidence>
<protein>
    <recommendedName>
        <fullName evidence="15">ERCC4 domain-containing protein</fullName>
    </recommendedName>
</protein>
<evidence type="ECO:0000256" key="9">
    <source>
        <dbReference type="ARBA" id="ARBA00022842"/>
    </source>
</evidence>
<dbReference type="Gene3D" id="3.40.50.10130">
    <property type="match status" value="1"/>
</dbReference>
<dbReference type="GO" id="GO:0048476">
    <property type="term" value="C:Holliday junction resolvase complex"/>
    <property type="evidence" value="ECO:0007669"/>
    <property type="project" value="InterPro"/>
</dbReference>
<sequence>MAPGEVIDLLSTDDEAPLQPPRASKGVTIANGRANSDFLFLPDDFDSTTLSKSSSKRRKVSPLLSGEDDMPTSPRLPVTRNGLLSPKATSRGKGQATQEWAPIDGSDPVVFTSSLGGGIPASRTNRRAFDAVPSHDQDSDDSLPEDLLSAPIRKSNAASALSERTAALLASLSQPPPRSKPSNARKPLNDKTASRINIRLQGSIDREDSTGPEDKNGRSSEDVKAPKKRKLTEEERIATAQEKEREKAAKAREREKTKAVGKEQKAKEKEEELERKRIQKEEKAREKRIAADLAEVNKSKLDKKDSTPEMIVDLPASIDGQSVDTQIREFLKNLEVHATSYQSPIPNIIRWRRKMKARWNAEMDHWEPIGCMEIHEEKHVMCLVSAKEFVELAMVQNSDEDVETHVTKLKSAYEGCIPIYMIEGLHIWMRKNKTAENRAYQERVNSLSQSNADGVPAASQQTSRKKKPAPEVVDEDMIEDALLRLQVMNGCLVHHTNTSVETAEWVANFTQHISTIPYRLQRMNLDTTFCMESGQVRTGEDKDDTFVKMLQEVHHVTPPIAYGIASEYPNVISLVKAFQKHGPIILKDLQKSANRNGALTDRKIGPAISRRLYKIFTELDSASTDV</sequence>
<dbReference type="GO" id="GO:0003677">
    <property type="term" value="F:DNA binding"/>
    <property type="evidence" value="ECO:0007669"/>
    <property type="project" value="InterPro"/>
</dbReference>
<evidence type="ECO:0000256" key="11">
    <source>
        <dbReference type="ARBA" id="ARBA00023204"/>
    </source>
</evidence>
<dbReference type="Pfam" id="PF02732">
    <property type="entry name" value="ERCC4"/>
    <property type="match status" value="1"/>
</dbReference>
<dbReference type="FunFam" id="1.10.150.670:FF:000004">
    <property type="entry name" value="Crossover junction endonuclease EME1"/>
    <property type="match status" value="1"/>
</dbReference>
<organism evidence="16 17">
    <name type="scientific">Lepraria neglecta</name>
    <dbReference type="NCBI Taxonomy" id="209136"/>
    <lineage>
        <taxon>Eukaryota</taxon>
        <taxon>Fungi</taxon>
        <taxon>Dikarya</taxon>
        <taxon>Ascomycota</taxon>
        <taxon>Pezizomycotina</taxon>
        <taxon>Lecanoromycetes</taxon>
        <taxon>OSLEUM clade</taxon>
        <taxon>Lecanoromycetidae</taxon>
        <taxon>Lecanorales</taxon>
        <taxon>Lecanorineae</taxon>
        <taxon>Stereocaulaceae</taxon>
        <taxon>Lepraria</taxon>
    </lineage>
</organism>
<comment type="caution">
    <text evidence="16">The sequence shown here is derived from an EMBL/GenBank/DDBJ whole genome shotgun (WGS) entry which is preliminary data.</text>
</comment>